<gene>
    <name evidence="2" type="ORF">EVAR_51910_1</name>
</gene>
<proteinExistence type="predicted"/>
<sequence length="111" mass="12394">MEYNNKFVKELDQFYQLPNVSHSFVRTYRGDEVGVESTGERVLKNCLALPWSKLGQVLVSGAIDLCHTENCTAQSGEFTKSRVTWSSPHRRPRSLATPTGPAPDQLGGREL</sequence>
<evidence type="ECO:0000313" key="2">
    <source>
        <dbReference type="EMBL" id="GBP62664.1"/>
    </source>
</evidence>
<dbReference type="Proteomes" id="UP000299102">
    <property type="component" value="Unassembled WGS sequence"/>
</dbReference>
<evidence type="ECO:0000313" key="3">
    <source>
        <dbReference type="Proteomes" id="UP000299102"/>
    </source>
</evidence>
<evidence type="ECO:0000256" key="1">
    <source>
        <dbReference type="SAM" id="MobiDB-lite"/>
    </source>
</evidence>
<keyword evidence="3" id="KW-1185">Reference proteome</keyword>
<dbReference type="AlphaFoldDB" id="A0A4C1XJI4"/>
<feature type="region of interest" description="Disordered" evidence="1">
    <location>
        <begin position="81"/>
        <end position="111"/>
    </location>
</feature>
<name>A0A4C1XJI4_EUMVA</name>
<organism evidence="2 3">
    <name type="scientific">Eumeta variegata</name>
    <name type="common">Bagworm moth</name>
    <name type="synonym">Eumeta japonica</name>
    <dbReference type="NCBI Taxonomy" id="151549"/>
    <lineage>
        <taxon>Eukaryota</taxon>
        <taxon>Metazoa</taxon>
        <taxon>Ecdysozoa</taxon>
        <taxon>Arthropoda</taxon>
        <taxon>Hexapoda</taxon>
        <taxon>Insecta</taxon>
        <taxon>Pterygota</taxon>
        <taxon>Neoptera</taxon>
        <taxon>Endopterygota</taxon>
        <taxon>Lepidoptera</taxon>
        <taxon>Glossata</taxon>
        <taxon>Ditrysia</taxon>
        <taxon>Tineoidea</taxon>
        <taxon>Psychidae</taxon>
        <taxon>Oiketicinae</taxon>
        <taxon>Eumeta</taxon>
    </lineage>
</organism>
<protein>
    <submittedName>
        <fullName evidence="2">Uncharacterized protein</fullName>
    </submittedName>
</protein>
<reference evidence="2 3" key="1">
    <citation type="journal article" date="2019" name="Commun. Biol.">
        <title>The bagworm genome reveals a unique fibroin gene that provides high tensile strength.</title>
        <authorList>
            <person name="Kono N."/>
            <person name="Nakamura H."/>
            <person name="Ohtoshi R."/>
            <person name="Tomita M."/>
            <person name="Numata K."/>
            <person name="Arakawa K."/>
        </authorList>
    </citation>
    <scope>NUCLEOTIDE SEQUENCE [LARGE SCALE GENOMIC DNA]</scope>
</reference>
<comment type="caution">
    <text evidence="2">The sequence shown here is derived from an EMBL/GenBank/DDBJ whole genome shotgun (WGS) entry which is preliminary data.</text>
</comment>
<dbReference type="EMBL" id="BGZK01000846">
    <property type="protein sequence ID" value="GBP62664.1"/>
    <property type="molecule type" value="Genomic_DNA"/>
</dbReference>
<accession>A0A4C1XJI4</accession>